<keyword evidence="1" id="KW-0175">Coiled coil</keyword>
<protein>
    <recommendedName>
        <fullName evidence="4">t-SNARE coiled-coil homology domain-containing protein</fullName>
    </recommendedName>
</protein>
<dbReference type="EMBL" id="MU790722">
    <property type="protein sequence ID" value="KAJ3994124.1"/>
    <property type="molecule type" value="Genomic_DNA"/>
</dbReference>
<evidence type="ECO:0000313" key="2">
    <source>
        <dbReference type="EMBL" id="KAJ3994124.1"/>
    </source>
</evidence>
<evidence type="ECO:0000313" key="3">
    <source>
        <dbReference type="Proteomes" id="UP001163828"/>
    </source>
</evidence>
<comment type="caution">
    <text evidence="2">The sequence shown here is derived from an EMBL/GenBank/DDBJ whole genome shotgun (WGS) entry which is preliminary data.</text>
</comment>
<accession>A0ABQ8Q6I7</accession>
<evidence type="ECO:0008006" key="4">
    <source>
        <dbReference type="Google" id="ProtNLM"/>
    </source>
</evidence>
<reference evidence="2" key="1">
    <citation type="submission" date="2022-08" db="EMBL/GenBank/DDBJ databases">
        <authorList>
            <consortium name="DOE Joint Genome Institute"/>
            <person name="Min B."/>
            <person name="Riley R."/>
            <person name="Sierra-Patev S."/>
            <person name="Naranjo-Ortiz M."/>
            <person name="Looney B."/>
            <person name="Konkel Z."/>
            <person name="Slot J.C."/>
            <person name="Sakamoto Y."/>
            <person name="Steenwyk J.L."/>
            <person name="Rokas A."/>
            <person name="Carro J."/>
            <person name="Camarero S."/>
            <person name="Ferreira P."/>
            <person name="Molpeceres G."/>
            <person name="Ruiz-Duenas F.J."/>
            <person name="Serrano A."/>
            <person name="Henrissat B."/>
            <person name="Drula E."/>
            <person name="Hughes K.W."/>
            <person name="Mata J.L."/>
            <person name="Ishikawa N.K."/>
            <person name="Vargas-Isla R."/>
            <person name="Ushijima S."/>
            <person name="Smith C.A."/>
            <person name="Ahrendt S."/>
            <person name="Andreopoulos W."/>
            <person name="He G."/>
            <person name="Labutti K."/>
            <person name="Lipzen A."/>
            <person name="Ng V."/>
            <person name="Sandor L."/>
            <person name="Barry K."/>
            <person name="Martinez A.T."/>
            <person name="Xiao Y."/>
            <person name="Gibbons J.G."/>
            <person name="Terashima K."/>
            <person name="Hibbett D.S."/>
            <person name="Grigoriev I.V."/>
        </authorList>
    </citation>
    <scope>NUCLEOTIDE SEQUENCE</scope>
    <source>
        <strain evidence="2">TFB10827</strain>
    </source>
</reference>
<sequence length="222" mass="24650">MIEPSSSAPSSPALGNVDMNELTARVRARLDELNTYIFHLKGILEDQQKAEEVIKDAIKVKEVKEQEAATAVAASRAEDISRGTTLEDLKTRISELEIKSCEIVDAQEEDRARFLSPEFIKESLETEEEDSFVDELEDLEEHIKEAGDQVSKQGMDIGKLLGSEHQEQEDALQGKSDRIVKLKKQVCPAARMSLFVHSNIHIVVGTQSGGTGPSCIHKTRKH</sequence>
<gene>
    <name evidence="2" type="ORF">F5050DRAFT_575666</name>
</gene>
<feature type="coiled-coil region" evidence="1">
    <location>
        <begin position="129"/>
        <end position="185"/>
    </location>
</feature>
<keyword evidence="3" id="KW-1185">Reference proteome</keyword>
<evidence type="ECO:0000256" key="1">
    <source>
        <dbReference type="SAM" id="Coils"/>
    </source>
</evidence>
<organism evidence="2 3">
    <name type="scientific">Lentinula boryana</name>
    <dbReference type="NCBI Taxonomy" id="40481"/>
    <lineage>
        <taxon>Eukaryota</taxon>
        <taxon>Fungi</taxon>
        <taxon>Dikarya</taxon>
        <taxon>Basidiomycota</taxon>
        <taxon>Agaricomycotina</taxon>
        <taxon>Agaricomycetes</taxon>
        <taxon>Agaricomycetidae</taxon>
        <taxon>Agaricales</taxon>
        <taxon>Marasmiineae</taxon>
        <taxon>Omphalotaceae</taxon>
        <taxon>Lentinula</taxon>
    </lineage>
</organism>
<proteinExistence type="predicted"/>
<name>A0ABQ8Q6I7_9AGAR</name>
<dbReference type="Proteomes" id="UP001163828">
    <property type="component" value="Unassembled WGS sequence"/>
</dbReference>